<evidence type="ECO:0000313" key="2">
    <source>
        <dbReference type="Proteomes" id="UP000234681"/>
    </source>
</evidence>
<organism evidence="1 2">
    <name type="scientific">Rattus norvegicus</name>
    <name type="common">Rat</name>
    <dbReference type="NCBI Taxonomy" id="10116"/>
    <lineage>
        <taxon>Eukaryota</taxon>
        <taxon>Metazoa</taxon>
        <taxon>Chordata</taxon>
        <taxon>Craniata</taxon>
        <taxon>Vertebrata</taxon>
        <taxon>Euteleostomi</taxon>
        <taxon>Mammalia</taxon>
        <taxon>Eutheria</taxon>
        <taxon>Euarchontoglires</taxon>
        <taxon>Glires</taxon>
        <taxon>Rodentia</taxon>
        <taxon>Myomorpha</taxon>
        <taxon>Muroidea</taxon>
        <taxon>Muridae</taxon>
        <taxon>Murinae</taxon>
        <taxon>Rattus</taxon>
    </lineage>
</organism>
<reference evidence="1 2" key="1">
    <citation type="submission" date="2005-09" db="EMBL/GenBank/DDBJ databases">
        <authorList>
            <person name="Mural R.J."/>
            <person name="Li P.W."/>
            <person name="Adams M.D."/>
            <person name="Amanatides P.G."/>
            <person name="Baden-Tillson H."/>
            <person name="Barnstead M."/>
            <person name="Chin S.H."/>
            <person name="Dew I."/>
            <person name="Evans C.A."/>
            <person name="Ferriera S."/>
            <person name="Flanigan M."/>
            <person name="Fosler C."/>
            <person name="Glodek A."/>
            <person name="Gu Z."/>
            <person name="Holt R.A."/>
            <person name="Jennings D."/>
            <person name="Kraft C.L."/>
            <person name="Lu F."/>
            <person name="Nguyen T."/>
            <person name="Nusskern D.R."/>
            <person name="Pfannkoch C.M."/>
            <person name="Sitter C."/>
            <person name="Sutton G.G."/>
            <person name="Venter J.C."/>
            <person name="Wang Z."/>
            <person name="Woodage T."/>
            <person name="Zheng X.H."/>
            <person name="Zhong F."/>
        </authorList>
    </citation>
    <scope>NUCLEOTIDE SEQUENCE [LARGE SCALE GENOMIC DNA]</scope>
    <source>
        <strain>BN</strain>
        <strain evidence="2">Sprague-Dawley</strain>
    </source>
</reference>
<dbReference type="EMBL" id="CH473950">
    <property type="protein sequence ID" value="EDM16366.1"/>
    <property type="molecule type" value="Genomic_DNA"/>
</dbReference>
<dbReference type="AlphaFoldDB" id="A6HR56"/>
<sequence length="44" mass="4682">MAITSRSGSAAEEGVAIFLLLMKCLRTQEPQGKGKSGELPCLCR</sequence>
<name>A6HR56_RAT</name>
<evidence type="ECO:0000313" key="1">
    <source>
        <dbReference type="EMBL" id="EDM16366.1"/>
    </source>
</evidence>
<proteinExistence type="predicted"/>
<gene>
    <name evidence="1" type="ORF">rCG_59770</name>
</gene>
<accession>A6HR56</accession>
<dbReference type="Proteomes" id="UP000234681">
    <property type="component" value="Chromosome 7"/>
</dbReference>
<protein>
    <submittedName>
        <fullName evidence="1">RCG59770</fullName>
    </submittedName>
</protein>